<keyword evidence="3 10" id="KW-0645">Protease</keyword>
<dbReference type="InterPro" id="IPR004634">
    <property type="entry name" value="Pept_S49_pIV"/>
</dbReference>
<evidence type="ECO:0000256" key="4">
    <source>
        <dbReference type="ARBA" id="ARBA00022801"/>
    </source>
</evidence>
<dbReference type="AlphaFoldDB" id="A0A495MIR3"/>
<dbReference type="InterPro" id="IPR002142">
    <property type="entry name" value="Peptidase_S49"/>
</dbReference>
<dbReference type="Proteomes" id="UP000277579">
    <property type="component" value="Unassembled WGS sequence"/>
</dbReference>
<evidence type="ECO:0000256" key="2">
    <source>
        <dbReference type="ARBA" id="ARBA00008683"/>
    </source>
</evidence>
<dbReference type="SUPFAM" id="SSF52096">
    <property type="entry name" value="ClpP/crotonase"/>
    <property type="match status" value="2"/>
</dbReference>
<keyword evidence="8" id="KW-0812">Transmembrane</keyword>
<name>A0A495MIR3_9FLAO</name>
<keyword evidence="5" id="KW-0720">Serine protease</keyword>
<proteinExistence type="inferred from homology"/>
<evidence type="ECO:0000256" key="6">
    <source>
        <dbReference type="ARBA" id="ARBA00023136"/>
    </source>
</evidence>
<evidence type="ECO:0000256" key="8">
    <source>
        <dbReference type="SAM" id="Phobius"/>
    </source>
</evidence>
<dbReference type="InterPro" id="IPR047272">
    <property type="entry name" value="S49_SppA_C"/>
</dbReference>
<evidence type="ECO:0000256" key="1">
    <source>
        <dbReference type="ARBA" id="ARBA00004370"/>
    </source>
</evidence>
<dbReference type="InterPro" id="IPR047217">
    <property type="entry name" value="S49_SppA_67K_type_N"/>
</dbReference>
<dbReference type="RefSeq" id="WP_121375252.1">
    <property type="nucleotide sequence ID" value="NZ_RBLC01000001.1"/>
</dbReference>
<feature type="domain" description="Peptidase S49" evidence="9">
    <location>
        <begin position="370"/>
        <end position="521"/>
    </location>
</feature>
<dbReference type="GO" id="GO:0008236">
    <property type="term" value="F:serine-type peptidase activity"/>
    <property type="evidence" value="ECO:0007669"/>
    <property type="project" value="UniProtKB-KW"/>
</dbReference>
<dbReference type="InterPro" id="IPR029045">
    <property type="entry name" value="ClpP/crotonase-like_dom_sf"/>
</dbReference>
<dbReference type="Gene3D" id="3.90.226.10">
    <property type="entry name" value="2-enoyl-CoA Hydratase, Chain A, domain 1"/>
    <property type="match status" value="3"/>
</dbReference>
<dbReference type="Pfam" id="PF01343">
    <property type="entry name" value="Peptidase_S49"/>
    <property type="match status" value="2"/>
</dbReference>
<dbReference type="PANTHER" id="PTHR33209:SF1">
    <property type="entry name" value="PEPTIDASE S49 DOMAIN-CONTAINING PROTEIN"/>
    <property type="match status" value="1"/>
</dbReference>
<evidence type="ECO:0000256" key="3">
    <source>
        <dbReference type="ARBA" id="ARBA00022670"/>
    </source>
</evidence>
<feature type="transmembrane region" description="Helical" evidence="8">
    <location>
        <begin position="7"/>
        <end position="32"/>
    </location>
</feature>
<dbReference type="GO" id="GO:0016020">
    <property type="term" value="C:membrane"/>
    <property type="evidence" value="ECO:0007669"/>
    <property type="project" value="UniProtKB-SubCell"/>
</dbReference>
<evidence type="ECO:0000313" key="10">
    <source>
        <dbReference type="EMBL" id="RKS25887.1"/>
    </source>
</evidence>
<dbReference type="GO" id="GO:0006465">
    <property type="term" value="P:signal peptide processing"/>
    <property type="evidence" value="ECO:0007669"/>
    <property type="project" value="InterPro"/>
</dbReference>
<dbReference type="OrthoDB" id="9764363at2"/>
<organism evidence="10 11">
    <name type="scientific">Flavobacterium endophyticum</name>
    <dbReference type="NCBI Taxonomy" id="1540163"/>
    <lineage>
        <taxon>Bacteria</taxon>
        <taxon>Pseudomonadati</taxon>
        <taxon>Bacteroidota</taxon>
        <taxon>Flavobacteriia</taxon>
        <taxon>Flavobacteriales</taxon>
        <taxon>Flavobacteriaceae</taxon>
        <taxon>Flavobacterium</taxon>
    </lineage>
</organism>
<comment type="similarity">
    <text evidence="2">Belongs to the peptidase S49 family.</text>
</comment>
<dbReference type="PANTHER" id="PTHR33209">
    <property type="entry name" value="PROTEASE 4"/>
    <property type="match status" value="1"/>
</dbReference>
<protein>
    <submittedName>
        <fullName evidence="10">Protease-4</fullName>
    </submittedName>
</protein>
<evidence type="ECO:0000256" key="5">
    <source>
        <dbReference type="ARBA" id="ARBA00022825"/>
    </source>
</evidence>
<dbReference type="NCBIfam" id="TIGR00705">
    <property type="entry name" value="SppA_67K"/>
    <property type="match status" value="1"/>
</dbReference>
<feature type="active site" description="Nucleophile" evidence="7">
    <location>
        <position position="386"/>
    </location>
</feature>
<dbReference type="CDD" id="cd07018">
    <property type="entry name" value="S49_SppA_67K_type"/>
    <property type="match status" value="1"/>
</dbReference>
<comment type="subcellular location">
    <subcellularLocation>
        <location evidence="1">Membrane</location>
    </subcellularLocation>
</comment>
<evidence type="ECO:0000259" key="9">
    <source>
        <dbReference type="Pfam" id="PF01343"/>
    </source>
</evidence>
<dbReference type="Gene3D" id="6.20.330.10">
    <property type="match status" value="1"/>
</dbReference>
<gene>
    <name evidence="10" type="ORF">CLV94_0935</name>
</gene>
<reference evidence="10 11" key="1">
    <citation type="submission" date="2018-10" db="EMBL/GenBank/DDBJ databases">
        <title>Genomic Encyclopedia of Archaeal and Bacterial Type Strains, Phase II (KMG-II): from individual species to whole genera.</title>
        <authorList>
            <person name="Goeker M."/>
        </authorList>
    </citation>
    <scope>NUCLEOTIDE SEQUENCE [LARGE SCALE GENOMIC DNA]</scope>
    <source>
        <strain evidence="10 11">DSM 29537</strain>
    </source>
</reference>
<comment type="caution">
    <text evidence="10">The sequence shown here is derived from an EMBL/GenBank/DDBJ whole genome shotgun (WGS) entry which is preliminary data.</text>
</comment>
<dbReference type="PIRSF" id="PIRSF001217">
    <property type="entry name" value="Protease_4_SppA"/>
    <property type="match status" value="1"/>
</dbReference>
<dbReference type="CDD" id="cd07023">
    <property type="entry name" value="S49_Sppa_N_C"/>
    <property type="match status" value="1"/>
</dbReference>
<feature type="domain" description="Peptidase S49" evidence="9">
    <location>
        <begin position="122"/>
        <end position="275"/>
    </location>
</feature>
<evidence type="ECO:0000256" key="7">
    <source>
        <dbReference type="PIRSR" id="PIRSR001217-1"/>
    </source>
</evidence>
<dbReference type="EMBL" id="RBLC01000001">
    <property type="protein sequence ID" value="RKS25887.1"/>
    <property type="molecule type" value="Genomic_DNA"/>
</dbReference>
<evidence type="ECO:0000313" key="11">
    <source>
        <dbReference type="Proteomes" id="UP000277579"/>
    </source>
</evidence>
<feature type="active site" description="Proton donor/acceptor" evidence="7">
    <location>
        <position position="190"/>
    </location>
</feature>
<keyword evidence="6 8" id="KW-0472">Membrane</keyword>
<keyword evidence="8" id="KW-1133">Transmembrane helix</keyword>
<keyword evidence="4" id="KW-0378">Hydrolase</keyword>
<dbReference type="NCBIfam" id="TIGR00706">
    <property type="entry name" value="SppA_dom"/>
    <property type="match status" value="1"/>
</dbReference>
<accession>A0A495MIR3</accession>
<sequence length="587" mass="65251">MNFLKNVLSTVIGLFVFLFVLFFGFIIIAALFGGNDSKTVVVKDNSVIELNLEEVTNDYAGKFLYEDFSFLNEEKTNGLSDVLNAIDAAKTDDKIKGISILNNMSLLGMAQSKALRDKLEDFKKSGKFVVAYANSYTQKEYYLNSVADTIYLNPVGEMDFKGLSSEVMFYKDFQEKTGVKMEVIRHGKYKSAVEPYLANEMSEANREQISALLNSVWNSVAADISKSRKIPVEKLNEIANGLLARTPEMAKAEKLIDKIAYEDEYHNGIRKALKVKKDEEYNTVSIIDYAHKNSTVGKKPSSENTIAIIYAQGTILGGEGDVNIIGEGSMRRSLQEARNDKKVKAIVLRIDSPGGSALTSDLIWREIELTKKVKPVVVSMGNLAASGGYYIACNANKIFAEETTITGSIGVFGTLPNITKLTNNIGIHTEQVKTHQNAAGYSIFTPLDDNTRSVVQESVENIYKVFVDRVAKGRNMKFEEVDSIAQGRVWTGADAIKIGLVDKIGGMGDAIKEAAKLAKIKDYKTADYPEYEKKFADIFGGMPFMQSKESFIKEEVGEENYQMIEQIRRMSAQKGMQALMPYEINIK</sequence>
<keyword evidence="11" id="KW-1185">Reference proteome</keyword>
<dbReference type="InterPro" id="IPR004635">
    <property type="entry name" value="Pept_S49_SppA"/>
</dbReference>